<reference evidence="1 2" key="1">
    <citation type="submission" date="2020-03" db="EMBL/GenBank/DDBJ databases">
        <title>Bradyrhizobium diversity isolated from nodules of Indigofera sp.</title>
        <authorList>
            <person name="Klepa M."/>
            <person name="Helene L."/>
            <person name="Hungria M."/>
        </authorList>
    </citation>
    <scope>NUCLEOTIDE SEQUENCE [LARGE SCALE GENOMIC DNA]</scope>
    <source>
        <strain evidence="1 2">WSM 1791</strain>
    </source>
</reference>
<evidence type="ECO:0000313" key="2">
    <source>
        <dbReference type="Proteomes" id="UP000544122"/>
    </source>
</evidence>
<gene>
    <name evidence="1" type="ORF">HCN58_10305</name>
</gene>
<dbReference type="AlphaFoldDB" id="A0A7Y4LV53"/>
<protein>
    <submittedName>
        <fullName evidence="1">Uncharacterized protein</fullName>
    </submittedName>
</protein>
<keyword evidence="2" id="KW-1185">Reference proteome</keyword>
<accession>A0A7Y4LV53</accession>
<dbReference type="EMBL" id="JAAVLX010000003">
    <property type="protein sequence ID" value="NOJ39988.1"/>
    <property type="molecule type" value="Genomic_DNA"/>
</dbReference>
<dbReference type="Proteomes" id="UP000544122">
    <property type="component" value="Unassembled WGS sequence"/>
</dbReference>
<comment type="caution">
    <text evidence="1">The sequence shown here is derived from an EMBL/GenBank/DDBJ whole genome shotgun (WGS) entry which is preliminary data.</text>
</comment>
<sequence length="96" mass="10968">MVERVLGVSFDLTAVRKPRRGVAMGNTQGMPIFNDDELAGLSQEERAKLKAEALHEIKTNRDIADLLKTKPEVFANRREVREIVRKVLKPKFNIPR</sequence>
<evidence type="ECO:0000313" key="1">
    <source>
        <dbReference type="EMBL" id="NOJ39988.1"/>
    </source>
</evidence>
<proteinExistence type="predicted"/>
<dbReference type="RefSeq" id="WP_171579231.1">
    <property type="nucleotide sequence ID" value="NZ_JAAVLX010000003.1"/>
</dbReference>
<organism evidence="1 2">
    <name type="scientific">Bradyrhizobium australiense</name>
    <dbReference type="NCBI Taxonomy" id="2721161"/>
    <lineage>
        <taxon>Bacteria</taxon>
        <taxon>Pseudomonadati</taxon>
        <taxon>Pseudomonadota</taxon>
        <taxon>Alphaproteobacteria</taxon>
        <taxon>Hyphomicrobiales</taxon>
        <taxon>Nitrobacteraceae</taxon>
        <taxon>Bradyrhizobium</taxon>
    </lineage>
</organism>
<name>A0A7Y4LV53_9BRAD</name>